<keyword evidence="3" id="KW-1185">Reference proteome</keyword>
<gene>
    <name evidence="1" type="ORF">EHQ10_12950</name>
    <name evidence="2" type="ORF">EHQ43_18270</name>
</gene>
<dbReference type="Pfam" id="PF02348">
    <property type="entry name" value="CTP_transf_3"/>
    <property type="match status" value="1"/>
</dbReference>
<dbReference type="AlphaFoldDB" id="A0A7I0HME6"/>
<dbReference type="EMBL" id="RQFT01000015">
    <property type="protein sequence ID" value="TGL02304.1"/>
    <property type="molecule type" value="Genomic_DNA"/>
</dbReference>
<dbReference type="Gene3D" id="3.90.550.10">
    <property type="entry name" value="Spore Coat Polysaccharide Biosynthesis Protein SpsA, Chain A"/>
    <property type="match status" value="1"/>
</dbReference>
<dbReference type="PANTHER" id="PTHR42866:SF1">
    <property type="entry name" value="SPORE COAT POLYSACCHARIDE BIOSYNTHESIS PROTEIN SPSF"/>
    <property type="match status" value="1"/>
</dbReference>
<dbReference type="PANTHER" id="PTHR42866">
    <property type="entry name" value="3-DEOXY-MANNO-OCTULOSONATE CYTIDYLYLTRANSFERASE"/>
    <property type="match status" value="1"/>
</dbReference>
<evidence type="ECO:0000313" key="1">
    <source>
        <dbReference type="EMBL" id="TGK48609.1"/>
    </source>
</evidence>
<dbReference type="InterPro" id="IPR003329">
    <property type="entry name" value="Cytidylyl_trans"/>
</dbReference>
<evidence type="ECO:0000313" key="3">
    <source>
        <dbReference type="Proteomes" id="UP000297617"/>
    </source>
</evidence>
<evidence type="ECO:0000313" key="2">
    <source>
        <dbReference type="EMBL" id="TGL02304.1"/>
    </source>
</evidence>
<dbReference type="EMBL" id="RQFD01000015">
    <property type="protein sequence ID" value="TGK48609.1"/>
    <property type="molecule type" value="Genomic_DNA"/>
</dbReference>
<accession>A0A7I0HME6</accession>
<reference evidence="3 4" key="2">
    <citation type="journal article" date="2019" name="PLoS Negl. Trop. Dis.">
        <title>Revisiting the worldwide diversity of Leptospira species in the environment.</title>
        <authorList>
            <person name="Vincent A.T."/>
            <person name="Schiettekatte O."/>
            <person name="Bourhy P."/>
            <person name="Veyrier F.J."/>
            <person name="Picardeau M."/>
        </authorList>
    </citation>
    <scope>NUCLEOTIDE SEQUENCE [LARGE SCALE GENOMIC DNA]</scope>
    <source>
        <strain evidence="2 4">201800273</strain>
        <strain evidence="3">201800295</strain>
    </source>
</reference>
<sequence length="246" mass="27875">MKKFVATIEARMTSSRLPGKVLLPVLGRPILGYLIDRLKKVQTIDEIVLATTINESDNPVVDFAKSEGISVFRGSEDDVLLRVVGAAKSVEADVIVEITGDCPIIDPEIIDQCIQLYKYNNASYVGNAHVRSYPDGMDVQVFSLNDLEKSGNLTNDKLDREHVSLYMRNHPELFPHLHLVAPTSVFWPELGLTLDEKQDFELLKSIIEHFNEIKKPYFSIYECVSYLKENPRLLEINKKVLRKGDT</sequence>
<protein>
    <submittedName>
        <fullName evidence="2">Spore coat biosynthesis protein F</fullName>
    </submittedName>
</protein>
<dbReference type="SUPFAM" id="SSF53448">
    <property type="entry name" value="Nucleotide-diphospho-sugar transferases"/>
    <property type="match status" value="1"/>
</dbReference>
<organism evidence="2 4">
    <name type="scientific">Leptospira bouyouniensis</name>
    <dbReference type="NCBI Taxonomy" id="2484911"/>
    <lineage>
        <taxon>Bacteria</taxon>
        <taxon>Pseudomonadati</taxon>
        <taxon>Spirochaetota</taxon>
        <taxon>Spirochaetia</taxon>
        <taxon>Leptospirales</taxon>
        <taxon>Leptospiraceae</taxon>
        <taxon>Leptospira</taxon>
    </lineage>
</organism>
<comment type="caution">
    <text evidence="2">The sequence shown here is derived from an EMBL/GenBank/DDBJ whole genome shotgun (WGS) entry which is preliminary data.</text>
</comment>
<dbReference type="RefSeq" id="WP_135754323.1">
    <property type="nucleotide sequence ID" value="NZ_RQFD01000015.1"/>
</dbReference>
<name>A0A7I0HME6_9LEPT</name>
<dbReference type="GO" id="GO:0005829">
    <property type="term" value="C:cytosol"/>
    <property type="evidence" value="ECO:0007669"/>
    <property type="project" value="TreeGrafter"/>
</dbReference>
<dbReference type="InterPro" id="IPR029044">
    <property type="entry name" value="Nucleotide-diphossugar_trans"/>
</dbReference>
<dbReference type="CDD" id="cd02518">
    <property type="entry name" value="GT2_SpsF"/>
    <property type="match status" value="1"/>
</dbReference>
<dbReference type="Proteomes" id="UP000297641">
    <property type="component" value="Unassembled WGS sequence"/>
</dbReference>
<reference evidence="1" key="1">
    <citation type="submission" date="2018-10" db="EMBL/GenBank/DDBJ databases">
        <authorList>
            <person name="Vincent A.T."/>
            <person name="Schiettekatte O."/>
            <person name="Bourhy P."/>
            <person name="Veyrier F.J."/>
            <person name="Picardeau M."/>
        </authorList>
    </citation>
    <scope>NUCLEOTIDE SEQUENCE</scope>
    <source>
        <strain evidence="1">201800295</strain>
    </source>
</reference>
<dbReference type="Proteomes" id="UP000297617">
    <property type="component" value="Unassembled WGS sequence"/>
</dbReference>
<proteinExistence type="predicted"/>
<evidence type="ECO:0000313" key="4">
    <source>
        <dbReference type="Proteomes" id="UP000297641"/>
    </source>
</evidence>